<evidence type="ECO:0000313" key="2">
    <source>
        <dbReference type="Proteomes" id="UP001596058"/>
    </source>
</evidence>
<dbReference type="RefSeq" id="WP_379522982.1">
    <property type="nucleotide sequence ID" value="NZ_JBHSPA010000094.1"/>
</dbReference>
<dbReference type="EC" id="2.4.-.-" evidence="1"/>
<keyword evidence="1" id="KW-0328">Glycosyltransferase</keyword>
<dbReference type="EMBL" id="JBHSPA010000094">
    <property type="protein sequence ID" value="MFC5833556.1"/>
    <property type="molecule type" value="Genomic_DNA"/>
</dbReference>
<dbReference type="PANTHER" id="PTHR12526:SF635">
    <property type="entry name" value="GLYCOSYL TRANSFERASE GROUP 1"/>
    <property type="match status" value="1"/>
</dbReference>
<dbReference type="GO" id="GO:0016757">
    <property type="term" value="F:glycosyltransferase activity"/>
    <property type="evidence" value="ECO:0007669"/>
    <property type="project" value="UniProtKB-KW"/>
</dbReference>
<dbReference type="SUPFAM" id="SSF53756">
    <property type="entry name" value="UDP-Glycosyltransferase/glycogen phosphorylase"/>
    <property type="match status" value="1"/>
</dbReference>
<reference evidence="2" key="1">
    <citation type="journal article" date="2019" name="Int. J. Syst. Evol. Microbiol.">
        <title>The Global Catalogue of Microorganisms (GCM) 10K type strain sequencing project: providing services to taxonomists for standard genome sequencing and annotation.</title>
        <authorList>
            <consortium name="The Broad Institute Genomics Platform"/>
            <consortium name="The Broad Institute Genome Sequencing Center for Infectious Disease"/>
            <person name="Wu L."/>
            <person name="Ma J."/>
        </authorList>
    </citation>
    <scope>NUCLEOTIDE SEQUENCE [LARGE SCALE GENOMIC DNA]</scope>
    <source>
        <strain evidence="2">CCUG 53903</strain>
    </source>
</reference>
<name>A0ABW1D921_9ACTN</name>
<gene>
    <name evidence="1" type="ORF">ACFPZ3_57765</name>
</gene>
<evidence type="ECO:0000313" key="1">
    <source>
        <dbReference type="EMBL" id="MFC5833556.1"/>
    </source>
</evidence>
<dbReference type="Proteomes" id="UP001596058">
    <property type="component" value="Unassembled WGS sequence"/>
</dbReference>
<keyword evidence="1" id="KW-0808">Transferase</keyword>
<proteinExistence type="predicted"/>
<dbReference type="PANTHER" id="PTHR12526">
    <property type="entry name" value="GLYCOSYLTRANSFERASE"/>
    <property type="match status" value="1"/>
</dbReference>
<dbReference type="Gene3D" id="3.40.50.2000">
    <property type="entry name" value="Glycogen Phosphorylase B"/>
    <property type="match status" value="2"/>
</dbReference>
<protein>
    <submittedName>
        <fullName evidence="1">Glycosyltransferase family 4 protein</fullName>
        <ecNumber evidence="1">2.4.-.-</ecNumber>
    </submittedName>
</protein>
<comment type="caution">
    <text evidence="1">The sequence shown here is derived from an EMBL/GenBank/DDBJ whole genome shotgun (WGS) entry which is preliminary data.</text>
</comment>
<dbReference type="Pfam" id="PF13692">
    <property type="entry name" value="Glyco_trans_1_4"/>
    <property type="match status" value="1"/>
</dbReference>
<sequence length="353" mass="37596">MTFSLRVLIVFGGLGRGQSSGAERMAWRTTAQLALRGADVVVLTDATRPPGRTWPACSSPEELAVSRPGWRPDVVHVYDLAHPVHAVLGRDLARRFGARLALTPASAPATWPDRRLGARVCGEAAVVYALTAAEEVSIRPLCRAGVTMVRLPQAPDLVGRPDPVGFRAAYDLSGTIVLFLGRKLASKGYSSLLAAAPLIWRAHPCTTFVFCGPDAEGSATRSIRAVGDRRVRDLGMVDDRTKHDALAACTVLALPTSTDVFPLVFAEAWACGKPVLSGRFDGVEDVVRDGVDGVVVQPRPPAVAEALIRLLSDDQGRAAMGAAGMDRVRREMGWERVAAAVERGYRSGGGESV</sequence>
<organism evidence="1 2">
    <name type="scientific">Nonomuraea insulae</name>
    <dbReference type="NCBI Taxonomy" id="1616787"/>
    <lineage>
        <taxon>Bacteria</taxon>
        <taxon>Bacillati</taxon>
        <taxon>Actinomycetota</taxon>
        <taxon>Actinomycetes</taxon>
        <taxon>Streptosporangiales</taxon>
        <taxon>Streptosporangiaceae</taxon>
        <taxon>Nonomuraea</taxon>
    </lineage>
</organism>
<keyword evidence="2" id="KW-1185">Reference proteome</keyword>
<accession>A0ABW1D921</accession>
<dbReference type="CDD" id="cd03801">
    <property type="entry name" value="GT4_PimA-like"/>
    <property type="match status" value="1"/>
</dbReference>